<evidence type="ECO:0000259" key="3">
    <source>
        <dbReference type="Pfam" id="PF02826"/>
    </source>
</evidence>
<dbReference type="EMBL" id="GG666723">
    <property type="protein sequence ID" value="EEN42483.1"/>
    <property type="molecule type" value="Genomic_DNA"/>
</dbReference>
<dbReference type="InterPro" id="IPR036291">
    <property type="entry name" value="NAD(P)-bd_dom_sf"/>
</dbReference>
<organism>
    <name type="scientific">Branchiostoma floridae</name>
    <name type="common">Florida lancelet</name>
    <name type="synonym">Amphioxus</name>
    <dbReference type="NCBI Taxonomy" id="7739"/>
    <lineage>
        <taxon>Eukaryota</taxon>
        <taxon>Metazoa</taxon>
        <taxon>Chordata</taxon>
        <taxon>Cephalochordata</taxon>
        <taxon>Leptocardii</taxon>
        <taxon>Amphioxiformes</taxon>
        <taxon>Branchiostomatidae</taxon>
        <taxon>Branchiostoma</taxon>
    </lineage>
</organism>
<evidence type="ECO:0000256" key="1">
    <source>
        <dbReference type="ARBA" id="ARBA00005854"/>
    </source>
</evidence>
<dbReference type="PANTHER" id="PTHR10996">
    <property type="entry name" value="2-HYDROXYACID DEHYDROGENASE-RELATED"/>
    <property type="match status" value="1"/>
</dbReference>
<gene>
    <name evidence="4" type="ORF">BRAFLDRAFT_131460</name>
</gene>
<dbReference type="FunFam" id="3.40.50.720:FF:001453">
    <property type="entry name" value="Uncharacterized protein"/>
    <property type="match status" value="1"/>
</dbReference>
<evidence type="ECO:0000256" key="2">
    <source>
        <dbReference type="ARBA" id="ARBA00023002"/>
    </source>
</evidence>
<dbReference type="PANTHER" id="PTHR10996:SF257">
    <property type="entry name" value="GLYOXYLATE REDUCTASE 1"/>
    <property type="match status" value="1"/>
</dbReference>
<dbReference type="SUPFAM" id="SSF51735">
    <property type="entry name" value="NAD(P)-binding Rossmann-fold domains"/>
    <property type="match status" value="1"/>
</dbReference>
<proteinExistence type="inferred from homology"/>
<dbReference type="Pfam" id="PF02826">
    <property type="entry name" value="2-Hacid_dh_C"/>
    <property type="match status" value="1"/>
</dbReference>
<keyword evidence="2" id="KW-0560">Oxidoreductase</keyword>
<protein>
    <recommendedName>
        <fullName evidence="3">D-isomer specific 2-hydroxyacid dehydrogenase NAD-binding domain-containing protein</fullName>
    </recommendedName>
</protein>
<dbReference type="AlphaFoldDB" id="C3ZY87"/>
<dbReference type="GO" id="GO:0016491">
    <property type="term" value="F:oxidoreductase activity"/>
    <property type="evidence" value="ECO:0007669"/>
    <property type="project" value="UniProtKB-KW"/>
</dbReference>
<dbReference type="InParanoid" id="C3ZY87"/>
<feature type="domain" description="D-isomer specific 2-hydroxyacid dehydrogenase NAD-binding" evidence="3">
    <location>
        <begin position="105"/>
        <end position="162"/>
    </location>
</feature>
<dbReference type="Gene3D" id="3.40.50.720">
    <property type="entry name" value="NAD(P)-binding Rossmann-like Domain"/>
    <property type="match status" value="2"/>
</dbReference>
<dbReference type="STRING" id="7739.C3ZY87"/>
<sequence>MASRQVQNVFPLINLERFFPRETALVIKICGRFEVCDMFIRAGEKYRASQEMASLEDKPMVLTSHVDELNAYPQIFVPVIKKYFRIVWWADFENDQERYANEIQGILVNGGVTPVVQQDELVEALQSRTIQAAVLDVTSPEPLPPHHPLLHMPNVIITPHMGANSLESRRGVVEAGCESCTAAIQGKAIPREVVL</sequence>
<dbReference type="InterPro" id="IPR006140">
    <property type="entry name" value="D-isomer_DH_NAD-bd"/>
</dbReference>
<reference evidence="4" key="1">
    <citation type="journal article" date="2008" name="Nature">
        <title>The amphioxus genome and the evolution of the chordate karyotype.</title>
        <authorList>
            <consortium name="US DOE Joint Genome Institute (JGI-PGF)"/>
            <person name="Putnam N.H."/>
            <person name="Butts T."/>
            <person name="Ferrier D.E.K."/>
            <person name="Furlong R.F."/>
            <person name="Hellsten U."/>
            <person name="Kawashima T."/>
            <person name="Robinson-Rechavi M."/>
            <person name="Shoguchi E."/>
            <person name="Terry A."/>
            <person name="Yu J.-K."/>
            <person name="Benito-Gutierrez E.L."/>
            <person name="Dubchak I."/>
            <person name="Garcia-Fernandez J."/>
            <person name="Gibson-Brown J.J."/>
            <person name="Grigoriev I.V."/>
            <person name="Horton A.C."/>
            <person name="de Jong P.J."/>
            <person name="Jurka J."/>
            <person name="Kapitonov V.V."/>
            <person name="Kohara Y."/>
            <person name="Kuroki Y."/>
            <person name="Lindquist E."/>
            <person name="Lucas S."/>
            <person name="Osoegawa K."/>
            <person name="Pennacchio L.A."/>
            <person name="Salamov A.A."/>
            <person name="Satou Y."/>
            <person name="Sauka-Spengler T."/>
            <person name="Schmutz J."/>
            <person name="Shin-I T."/>
            <person name="Toyoda A."/>
            <person name="Bronner-Fraser M."/>
            <person name="Fujiyama A."/>
            <person name="Holland L.Z."/>
            <person name="Holland P.W.H."/>
            <person name="Satoh N."/>
            <person name="Rokhsar D.S."/>
        </authorList>
    </citation>
    <scope>NUCLEOTIDE SEQUENCE [LARGE SCALE GENOMIC DNA]</scope>
    <source>
        <strain evidence="4">S238N-H82</strain>
        <tissue evidence="4">Testes</tissue>
    </source>
</reference>
<dbReference type="GO" id="GO:0051287">
    <property type="term" value="F:NAD binding"/>
    <property type="evidence" value="ECO:0007669"/>
    <property type="project" value="InterPro"/>
</dbReference>
<comment type="similarity">
    <text evidence="1">Belongs to the D-isomer specific 2-hydroxyacid dehydrogenase family.</text>
</comment>
<name>C3ZY87_BRAFL</name>
<dbReference type="eggNOG" id="KOG0069">
    <property type="taxonomic scope" value="Eukaryota"/>
</dbReference>
<dbReference type="InterPro" id="IPR050223">
    <property type="entry name" value="D-isomer_2-hydroxyacid_DH"/>
</dbReference>
<accession>C3ZY87</accession>
<evidence type="ECO:0000313" key="4">
    <source>
        <dbReference type="EMBL" id="EEN42483.1"/>
    </source>
</evidence>